<protein>
    <submittedName>
        <fullName evidence="2">Uncharacterized protein</fullName>
    </submittedName>
</protein>
<keyword evidence="1" id="KW-0732">Signal</keyword>
<name>A0AB74TFE5_9LACT</name>
<reference evidence="2" key="1">
    <citation type="submission" date="2023-12" db="EMBL/GenBank/DDBJ databases">
        <title>Dolosigranulum savutii sp. nov. isolated from human upper respiratory samples collected in Botswana.</title>
        <authorList>
            <person name="Kelly M.S."/>
        </authorList>
    </citation>
    <scope>NUCLEOTIDE SEQUENCE</scope>
    <source>
        <strain evidence="2">MSK433</strain>
    </source>
</reference>
<proteinExistence type="predicted"/>
<feature type="chain" id="PRO_5044498688" evidence="1">
    <location>
        <begin position="32"/>
        <end position="210"/>
    </location>
</feature>
<feature type="signal peptide" evidence="1">
    <location>
        <begin position="1"/>
        <end position="31"/>
    </location>
</feature>
<evidence type="ECO:0000256" key="1">
    <source>
        <dbReference type="SAM" id="SignalP"/>
    </source>
</evidence>
<sequence length="210" mass="23216">MDLEGFFIKKLIIASLSSLLILSASVNTVVAAIETDIDTEETAVETDVEQVVVYEDENKTITAEVPTEMKDQYLKDLENPAFVEKELANLQQLKQARASSEPSVKYFRKDDVIRIVDNIDSSQDWTKYLGIPLGGRALSAAIKKLSGVSVSSALISAGIGVASTIKQKNEQWWKDSLIMILRGEINAVKQTITPNPGPGYPQVYRELERV</sequence>
<organism evidence="2">
    <name type="scientific">Dolosigranulum savutiense</name>
    <dbReference type="NCBI Taxonomy" id="3110288"/>
    <lineage>
        <taxon>Bacteria</taxon>
        <taxon>Bacillati</taxon>
        <taxon>Bacillota</taxon>
        <taxon>Bacilli</taxon>
        <taxon>Lactobacillales</taxon>
        <taxon>Carnobacteriaceae</taxon>
        <taxon>Dolosigranulum</taxon>
    </lineage>
</organism>
<dbReference type="RefSeq" id="WP_347299892.1">
    <property type="nucleotide sequence ID" value="NZ_CP142433.1"/>
</dbReference>
<dbReference type="EMBL" id="CP142433">
    <property type="protein sequence ID" value="XBC45366.1"/>
    <property type="molecule type" value="Genomic_DNA"/>
</dbReference>
<gene>
    <name evidence="2" type="ORF">VUQ08_05610</name>
</gene>
<dbReference type="AlphaFoldDB" id="A0AB74TFE5"/>
<evidence type="ECO:0000313" key="2">
    <source>
        <dbReference type="EMBL" id="XBC45366.1"/>
    </source>
</evidence>
<accession>A0AB74TFE5</accession>